<feature type="compositionally biased region" description="Polar residues" evidence="1">
    <location>
        <begin position="26"/>
        <end position="41"/>
    </location>
</feature>
<proteinExistence type="predicted"/>
<keyword evidence="3" id="KW-1185">Reference proteome</keyword>
<dbReference type="AlphaFoldDB" id="A0A915M4A9"/>
<sequence>MGKQDSQNNPIPSAPPSEAPPYPQVQRENQLPLQTGANGRETNPDPPPYQETFNYPQAPPYPVYAPTTTMPTSVQPPMPMPTQPPPHYVYPPAPAPQIIYNDIFPVNPQPPPQPTTNTHTSTNVTVVTATGPLRVDPCPACMGSFVNYTDCCYLTILIIIAICTLPFGLLLVPFFFCACRKRCNGCGRPK</sequence>
<dbReference type="Proteomes" id="UP000887561">
    <property type="component" value="Unplaced"/>
</dbReference>
<feature type="compositionally biased region" description="Pro residues" evidence="1">
    <location>
        <begin position="12"/>
        <end position="23"/>
    </location>
</feature>
<dbReference type="WBParaSite" id="scaffold2680_cov174.g5242">
    <property type="protein sequence ID" value="scaffold2680_cov174.g5242"/>
    <property type="gene ID" value="scaffold2680_cov174.g5242"/>
</dbReference>
<protein>
    <submittedName>
        <fullName evidence="4">Brain protein I3</fullName>
    </submittedName>
</protein>
<evidence type="ECO:0000256" key="1">
    <source>
        <dbReference type="SAM" id="MobiDB-lite"/>
    </source>
</evidence>
<evidence type="ECO:0000313" key="3">
    <source>
        <dbReference type="Proteomes" id="UP000887561"/>
    </source>
</evidence>
<keyword evidence="2" id="KW-0812">Transmembrane</keyword>
<feature type="transmembrane region" description="Helical" evidence="2">
    <location>
        <begin position="153"/>
        <end position="178"/>
    </location>
</feature>
<accession>A0A915M4A9</accession>
<evidence type="ECO:0000256" key="2">
    <source>
        <dbReference type="SAM" id="Phobius"/>
    </source>
</evidence>
<name>A0A915M4A9_MELJA</name>
<organism evidence="3 4">
    <name type="scientific">Meloidogyne javanica</name>
    <name type="common">Root-knot nematode worm</name>
    <dbReference type="NCBI Taxonomy" id="6303"/>
    <lineage>
        <taxon>Eukaryota</taxon>
        <taxon>Metazoa</taxon>
        <taxon>Ecdysozoa</taxon>
        <taxon>Nematoda</taxon>
        <taxon>Chromadorea</taxon>
        <taxon>Rhabditida</taxon>
        <taxon>Tylenchina</taxon>
        <taxon>Tylenchomorpha</taxon>
        <taxon>Tylenchoidea</taxon>
        <taxon>Meloidogynidae</taxon>
        <taxon>Meloidogyninae</taxon>
        <taxon>Meloidogyne</taxon>
        <taxon>Meloidogyne incognita group</taxon>
    </lineage>
</organism>
<reference evidence="4" key="1">
    <citation type="submission" date="2022-11" db="UniProtKB">
        <authorList>
            <consortium name="WormBaseParasite"/>
        </authorList>
    </citation>
    <scope>IDENTIFICATION</scope>
</reference>
<keyword evidence="2" id="KW-0472">Membrane</keyword>
<keyword evidence="2" id="KW-1133">Transmembrane helix</keyword>
<evidence type="ECO:0000313" key="4">
    <source>
        <dbReference type="WBParaSite" id="scaffold2680_cov174.g5242"/>
    </source>
</evidence>
<feature type="region of interest" description="Disordered" evidence="1">
    <location>
        <begin position="1"/>
        <end position="69"/>
    </location>
</feature>